<reference evidence="2 3" key="1">
    <citation type="submission" date="2011-09" db="EMBL/GenBank/DDBJ databases">
        <title>The permanent draft genome of Caldithrix abyssi DSM 13497.</title>
        <authorList>
            <consortium name="US DOE Joint Genome Institute (JGI-PGF)"/>
            <person name="Lucas S."/>
            <person name="Han J."/>
            <person name="Lapidus A."/>
            <person name="Bruce D."/>
            <person name="Goodwin L."/>
            <person name="Pitluck S."/>
            <person name="Peters L."/>
            <person name="Kyrpides N."/>
            <person name="Mavromatis K."/>
            <person name="Ivanova N."/>
            <person name="Mikhailova N."/>
            <person name="Chertkov O."/>
            <person name="Detter J.C."/>
            <person name="Tapia R."/>
            <person name="Han C."/>
            <person name="Land M."/>
            <person name="Hauser L."/>
            <person name="Markowitz V."/>
            <person name="Cheng J.-F."/>
            <person name="Hugenholtz P."/>
            <person name="Woyke T."/>
            <person name="Wu D."/>
            <person name="Spring S."/>
            <person name="Brambilla E."/>
            <person name="Klenk H.-P."/>
            <person name="Eisen J.A."/>
        </authorList>
    </citation>
    <scope>NUCLEOTIDE SEQUENCE [LARGE SCALE GENOMIC DNA]</scope>
    <source>
        <strain evidence="2 3">DSM 13497</strain>
    </source>
</reference>
<proteinExistence type="predicted"/>
<evidence type="ECO:0000313" key="2">
    <source>
        <dbReference type="EMBL" id="EHO40233.1"/>
    </source>
</evidence>
<organism evidence="2 3">
    <name type="scientific">Caldithrix abyssi DSM 13497</name>
    <dbReference type="NCBI Taxonomy" id="880073"/>
    <lineage>
        <taxon>Bacteria</taxon>
        <taxon>Pseudomonadati</taxon>
        <taxon>Calditrichota</taxon>
        <taxon>Calditrichia</taxon>
        <taxon>Calditrichales</taxon>
        <taxon>Calditrichaceae</taxon>
        <taxon>Caldithrix</taxon>
    </lineage>
</organism>
<keyword evidence="3" id="KW-1185">Reference proteome</keyword>
<dbReference type="Proteomes" id="UP000004671">
    <property type="component" value="Chromosome"/>
</dbReference>
<sequence length="146" mass="16851">MNTYLIDTNIIIYAFNLDSEFNNQALRIMEDAINGEMKAYIADKSLYEFFAIITDSKRVEKPITVKEAIEVINFIISSNIKLIMPSYNSMNILFNLLDKYHIKKKKIFDFVLASMAIDHKIKIILTGNDKDFSVIEELNVINPFAT</sequence>
<dbReference type="RefSeq" id="WP_006927171.1">
    <property type="nucleotide sequence ID" value="NZ_CM001402.1"/>
</dbReference>
<dbReference type="InterPro" id="IPR002716">
    <property type="entry name" value="PIN_dom"/>
</dbReference>
<protein>
    <submittedName>
        <fullName evidence="2">PilT protein domain protein</fullName>
    </submittedName>
</protein>
<dbReference type="AlphaFoldDB" id="H1XS69"/>
<dbReference type="EMBL" id="CM001402">
    <property type="protein sequence ID" value="EHO40233.1"/>
    <property type="molecule type" value="Genomic_DNA"/>
</dbReference>
<evidence type="ECO:0000313" key="3">
    <source>
        <dbReference type="Proteomes" id="UP000004671"/>
    </source>
</evidence>
<dbReference type="SUPFAM" id="SSF88723">
    <property type="entry name" value="PIN domain-like"/>
    <property type="match status" value="1"/>
</dbReference>
<dbReference type="Pfam" id="PF01850">
    <property type="entry name" value="PIN"/>
    <property type="match status" value="1"/>
</dbReference>
<dbReference type="OrthoDB" id="7062868at2"/>
<dbReference type="PaxDb" id="880073-Calab_0590"/>
<dbReference type="HOGENOM" id="CLU_146668_1_0_0"/>
<dbReference type="Gene3D" id="3.40.50.1010">
    <property type="entry name" value="5'-nuclease"/>
    <property type="match status" value="1"/>
</dbReference>
<gene>
    <name evidence="2" type="ORF">Calab_0590</name>
</gene>
<dbReference type="eggNOG" id="COG1848">
    <property type="taxonomic scope" value="Bacteria"/>
</dbReference>
<accession>H1XS69</accession>
<dbReference type="STRING" id="880073.Cabys_3425"/>
<feature type="domain" description="PIN" evidence="1">
    <location>
        <begin position="4"/>
        <end position="136"/>
    </location>
</feature>
<evidence type="ECO:0000259" key="1">
    <source>
        <dbReference type="Pfam" id="PF01850"/>
    </source>
</evidence>
<dbReference type="InterPro" id="IPR029060">
    <property type="entry name" value="PIN-like_dom_sf"/>
</dbReference>
<name>H1XS69_CALAY</name>
<dbReference type="InParanoid" id="H1XS69"/>